<dbReference type="PANTHER" id="PTHR43736:SF1">
    <property type="entry name" value="DIHYDRONEOPTERIN TRIPHOSPHATE DIPHOSPHATASE"/>
    <property type="match status" value="1"/>
</dbReference>
<keyword evidence="1 2" id="KW-0378">Hydrolase</keyword>
<evidence type="ECO:0000256" key="1">
    <source>
        <dbReference type="ARBA" id="ARBA00022801"/>
    </source>
</evidence>
<dbReference type="OrthoDB" id="276276at2759"/>
<dbReference type="AlphaFoldDB" id="A0A2J6SXH7"/>
<dbReference type="PANTHER" id="PTHR43736">
    <property type="entry name" value="ADP-RIBOSE PYROPHOSPHATASE"/>
    <property type="match status" value="1"/>
</dbReference>
<dbReference type="InParanoid" id="A0A2J6SXH7"/>
<dbReference type="RefSeq" id="XP_024732392.1">
    <property type="nucleotide sequence ID" value="XM_024875487.1"/>
</dbReference>
<evidence type="ECO:0000313" key="5">
    <source>
        <dbReference type="Proteomes" id="UP000235371"/>
    </source>
</evidence>
<dbReference type="EMBL" id="KZ613855">
    <property type="protein sequence ID" value="PMD55488.1"/>
    <property type="molecule type" value="Genomic_DNA"/>
</dbReference>
<proteinExistence type="inferred from homology"/>
<dbReference type="GeneID" id="36583567"/>
<evidence type="ECO:0000313" key="4">
    <source>
        <dbReference type="EMBL" id="PMD55488.1"/>
    </source>
</evidence>
<dbReference type="InterPro" id="IPR020084">
    <property type="entry name" value="NUDIX_hydrolase_CS"/>
</dbReference>
<dbReference type="PROSITE" id="PS00893">
    <property type="entry name" value="NUDIX_BOX"/>
    <property type="match status" value="1"/>
</dbReference>
<feature type="domain" description="Nudix hydrolase" evidence="3">
    <location>
        <begin position="30"/>
        <end position="160"/>
    </location>
</feature>
<dbReference type="Proteomes" id="UP000235371">
    <property type="component" value="Unassembled WGS sequence"/>
</dbReference>
<accession>A0A2J6SXH7</accession>
<comment type="similarity">
    <text evidence="2">Belongs to the Nudix hydrolase family.</text>
</comment>
<protein>
    <recommendedName>
        <fullName evidence="3">Nudix hydrolase domain-containing protein</fullName>
    </recommendedName>
</protein>
<dbReference type="Pfam" id="PF00293">
    <property type="entry name" value="NUDIX"/>
    <property type="match status" value="1"/>
</dbReference>
<organism evidence="4 5">
    <name type="scientific">Hyaloscypha bicolor E</name>
    <dbReference type="NCBI Taxonomy" id="1095630"/>
    <lineage>
        <taxon>Eukaryota</taxon>
        <taxon>Fungi</taxon>
        <taxon>Dikarya</taxon>
        <taxon>Ascomycota</taxon>
        <taxon>Pezizomycotina</taxon>
        <taxon>Leotiomycetes</taxon>
        <taxon>Helotiales</taxon>
        <taxon>Hyaloscyphaceae</taxon>
        <taxon>Hyaloscypha</taxon>
        <taxon>Hyaloscypha bicolor</taxon>
    </lineage>
</organism>
<dbReference type="GO" id="GO:0016787">
    <property type="term" value="F:hydrolase activity"/>
    <property type="evidence" value="ECO:0007669"/>
    <property type="project" value="UniProtKB-KW"/>
</dbReference>
<sequence>MALSPSFSFTYDKSLRPFDITPKVFLSQRPKFDNVAAGTLNFNKKDELLLIKRASNDTSPNRWEIPGGVGEEGETILHCAARETFEETGLIVVHFKRLVGGEVVTDGSTCKLSFEVEVKSTEGVTLNPEEHQDYLWVTKEMVGSLEITGPEHKATILEAFQRERKEE</sequence>
<dbReference type="Gene3D" id="3.90.79.10">
    <property type="entry name" value="Nucleoside Triphosphate Pyrophosphohydrolase"/>
    <property type="match status" value="1"/>
</dbReference>
<evidence type="ECO:0000256" key="2">
    <source>
        <dbReference type="RuleBase" id="RU003476"/>
    </source>
</evidence>
<reference evidence="4 5" key="1">
    <citation type="submission" date="2016-04" db="EMBL/GenBank/DDBJ databases">
        <title>A degradative enzymes factory behind the ericoid mycorrhizal symbiosis.</title>
        <authorList>
            <consortium name="DOE Joint Genome Institute"/>
            <person name="Martino E."/>
            <person name="Morin E."/>
            <person name="Grelet G."/>
            <person name="Kuo A."/>
            <person name="Kohler A."/>
            <person name="Daghino S."/>
            <person name="Barry K."/>
            <person name="Choi C."/>
            <person name="Cichocki N."/>
            <person name="Clum A."/>
            <person name="Copeland A."/>
            <person name="Hainaut M."/>
            <person name="Haridas S."/>
            <person name="Labutti K."/>
            <person name="Lindquist E."/>
            <person name="Lipzen A."/>
            <person name="Khouja H.-R."/>
            <person name="Murat C."/>
            <person name="Ohm R."/>
            <person name="Olson A."/>
            <person name="Spatafora J."/>
            <person name="Veneault-Fourrey C."/>
            <person name="Henrissat B."/>
            <person name="Grigoriev I."/>
            <person name="Martin F."/>
            <person name="Perotto S."/>
        </authorList>
    </citation>
    <scope>NUCLEOTIDE SEQUENCE [LARGE SCALE GENOMIC DNA]</scope>
    <source>
        <strain evidence="4 5">E</strain>
    </source>
</reference>
<dbReference type="PRINTS" id="PR00502">
    <property type="entry name" value="NUDIXFAMILY"/>
</dbReference>
<dbReference type="PROSITE" id="PS51462">
    <property type="entry name" value="NUDIX"/>
    <property type="match status" value="1"/>
</dbReference>
<evidence type="ECO:0000259" key="3">
    <source>
        <dbReference type="PROSITE" id="PS51462"/>
    </source>
</evidence>
<dbReference type="CDD" id="cd02883">
    <property type="entry name" value="NUDIX_Hydrolase"/>
    <property type="match status" value="1"/>
</dbReference>
<dbReference type="InterPro" id="IPR020476">
    <property type="entry name" value="Nudix_hydrolase"/>
</dbReference>
<dbReference type="InterPro" id="IPR000086">
    <property type="entry name" value="NUDIX_hydrolase_dom"/>
</dbReference>
<dbReference type="SUPFAM" id="SSF55811">
    <property type="entry name" value="Nudix"/>
    <property type="match status" value="1"/>
</dbReference>
<dbReference type="InterPro" id="IPR015797">
    <property type="entry name" value="NUDIX_hydrolase-like_dom_sf"/>
</dbReference>
<keyword evidence="5" id="KW-1185">Reference proteome</keyword>
<gene>
    <name evidence="4" type="ORF">K444DRAFT_537731</name>
</gene>
<name>A0A2J6SXH7_9HELO</name>